<dbReference type="EMBL" id="AMZN01000054">
    <property type="protein sequence ID" value="ELR70416.1"/>
    <property type="molecule type" value="Genomic_DNA"/>
</dbReference>
<sequence>MSITEKRISVTEKISFKLNIMRNYKKTGDQTFYSCFSG</sequence>
<accession>L8JN94</accession>
<reference evidence="1 2" key="1">
    <citation type="submission" date="2012-12" db="EMBL/GenBank/DDBJ databases">
        <title>Genome assembly of Fulvivirga imtechensis AK7.</title>
        <authorList>
            <person name="Nupur N."/>
            <person name="Khatri I."/>
            <person name="Kumar R."/>
            <person name="Subramanian S."/>
            <person name="Pinnaka A."/>
        </authorList>
    </citation>
    <scope>NUCLEOTIDE SEQUENCE [LARGE SCALE GENOMIC DNA]</scope>
    <source>
        <strain evidence="1 2">AK7</strain>
    </source>
</reference>
<gene>
    <name evidence="1" type="ORF">C900_03770</name>
</gene>
<organism evidence="1 2">
    <name type="scientific">Fulvivirga imtechensis AK7</name>
    <dbReference type="NCBI Taxonomy" id="1237149"/>
    <lineage>
        <taxon>Bacteria</taxon>
        <taxon>Pseudomonadati</taxon>
        <taxon>Bacteroidota</taxon>
        <taxon>Cytophagia</taxon>
        <taxon>Cytophagales</taxon>
        <taxon>Fulvivirgaceae</taxon>
        <taxon>Fulvivirga</taxon>
    </lineage>
</organism>
<evidence type="ECO:0000313" key="2">
    <source>
        <dbReference type="Proteomes" id="UP000011135"/>
    </source>
</evidence>
<dbReference type="Proteomes" id="UP000011135">
    <property type="component" value="Unassembled WGS sequence"/>
</dbReference>
<name>L8JN94_9BACT</name>
<evidence type="ECO:0000313" key="1">
    <source>
        <dbReference type="EMBL" id="ELR70416.1"/>
    </source>
</evidence>
<protein>
    <submittedName>
        <fullName evidence="1">Uncharacterized protein</fullName>
    </submittedName>
</protein>
<dbReference type="AlphaFoldDB" id="L8JN94"/>
<keyword evidence="2" id="KW-1185">Reference proteome</keyword>
<proteinExistence type="predicted"/>
<comment type="caution">
    <text evidence="1">The sequence shown here is derived from an EMBL/GenBank/DDBJ whole genome shotgun (WGS) entry which is preliminary data.</text>
</comment>